<dbReference type="AlphaFoldDB" id="A0A0L0W157"/>
<accession>A0A0L0W157</accession>
<feature type="region of interest" description="Disordered" evidence="1">
    <location>
        <begin position="28"/>
        <end position="57"/>
    </location>
</feature>
<feature type="region of interest" description="Disordered" evidence="1">
    <location>
        <begin position="98"/>
        <end position="121"/>
    </location>
</feature>
<organism evidence="2 3">
    <name type="scientific">Puccinia striiformis f. sp. tritici PST-78</name>
    <dbReference type="NCBI Taxonomy" id="1165861"/>
    <lineage>
        <taxon>Eukaryota</taxon>
        <taxon>Fungi</taxon>
        <taxon>Dikarya</taxon>
        <taxon>Basidiomycota</taxon>
        <taxon>Pucciniomycotina</taxon>
        <taxon>Pucciniomycetes</taxon>
        <taxon>Pucciniales</taxon>
        <taxon>Pucciniaceae</taxon>
        <taxon>Puccinia</taxon>
    </lineage>
</organism>
<gene>
    <name evidence="2" type="ORF">PSTG_01465</name>
</gene>
<evidence type="ECO:0000313" key="2">
    <source>
        <dbReference type="EMBL" id="KNF05251.1"/>
    </source>
</evidence>
<reference evidence="3" key="1">
    <citation type="submission" date="2014-03" db="EMBL/GenBank/DDBJ databases">
        <title>The Genome Sequence of Puccinia striiformis f. sp. tritici PST-78.</title>
        <authorList>
            <consortium name="The Broad Institute Genome Sequencing Platform"/>
            <person name="Cuomo C."/>
            <person name="Hulbert S."/>
            <person name="Chen X."/>
            <person name="Walker B."/>
            <person name="Young S.K."/>
            <person name="Zeng Q."/>
            <person name="Gargeya S."/>
            <person name="Fitzgerald M."/>
            <person name="Haas B."/>
            <person name="Abouelleil A."/>
            <person name="Alvarado L."/>
            <person name="Arachchi H.M."/>
            <person name="Berlin A.M."/>
            <person name="Chapman S.B."/>
            <person name="Goldberg J."/>
            <person name="Griggs A."/>
            <person name="Gujja S."/>
            <person name="Hansen M."/>
            <person name="Howarth C."/>
            <person name="Imamovic A."/>
            <person name="Larimer J."/>
            <person name="McCowan C."/>
            <person name="Montmayeur A."/>
            <person name="Murphy C."/>
            <person name="Neiman D."/>
            <person name="Pearson M."/>
            <person name="Priest M."/>
            <person name="Roberts A."/>
            <person name="Saif S."/>
            <person name="Shea T."/>
            <person name="Sisk P."/>
            <person name="Sykes S."/>
            <person name="Wortman J."/>
            <person name="Nusbaum C."/>
            <person name="Birren B."/>
        </authorList>
    </citation>
    <scope>NUCLEOTIDE SEQUENCE [LARGE SCALE GENOMIC DNA]</scope>
    <source>
        <strain evidence="3">race PST-78</strain>
    </source>
</reference>
<dbReference type="EMBL" id="AJIL01000008">
    <property type="protein sequence ID" value="KNF05251.1"/>
    <property type="molecule type" value="Genomic_DNA"/>
</dbReference>
<evidence type="ECO:0000313" key="3">
    <source>
        <dbReference type="Proteomes" id="UP000054564"/>
    </source>
</evidence>
<sequence length="121" mass="13655">MASSFPVAEPMRNPPALPPRVLLRNYMSPRGSDLLSRSHAPGCSNAGQRQHRGSGCHELQPSLSLELRRNSGRVILQCYAVRPTTPCYLHWQKRIGSPYPSKREEETKPVVKLNRYSTGRM</sequence>
<evidence type="ECO:0000256" key="1">
    <source>
        <dbReference type="SAM" id="MobiDB-lite"/>
    </source>
</evidence>
<comment type="caution">
    <text evidence="2">The sequence shown here is derived from an EMBL/GenBank/DDBJ whole genome shotgun (WGS) entry which is preliminary data.</text>
</comment>
<keyword evidence="3" id="KW-1185">Reference proteome</keyword>
<dbReference type="Proteomes" id="UP000054564">
    <property type="component" value="Unassembled WGS sequence"/>
</dbReference>
<name>A0A0L0W157_9BASI</name>
<proteinExistence type="predicted"/>
<protein>
    <submittedName>
        <fullName evidence="2">Uncharacterized protein</fullName>
    </submittedName>
</protein>